<protein>
    <submittedName>
        <fullName evidence="2">Transmembrane protein EpsG</fullName>
    </submittedName>
</protein>
<proteinExistence type="predicted"/>
<feature type="transmembrane region" description="Helical" evidence="1">
    <location>
        <begin position="273"/>
        <end position="293"/>
    </location>
</feature>
<organism evidence="2 3">
    <name type="scientific">Paenibacillus prosopidis</name>
    <dbReference type="NCBI Taxonomy" id="630520"/>
    <lineage>
        <taxon>Bacteria</taxon>
        <taxon>Bacillati</taxon>
        <taxon>Bacillota</taxon>
        <taxon>Bacilli</taxon>
        <taxon>Bacillales</taxon>
        <taxon>Paenibacillaceae</taxon>
        <taxon>Paenibacillus</taxon>
    </lineage>
</organism>
<sequence length="357" mass="40953">MTILWFTLALVFSASLTARYFSVPAVNGPLYIHPNKFMAMIAALSIALVSGLRNNIGDTYLYMHSYVINDFRWESVVQTNDIAFNILQMLLKQLSDDPQILIVTTALVTNLIIAMVLFKYARLYEISLYLYITTGAFTISMNGIRQFLAASIVFAATKFLLEGSWKKYMAVVLLASFFHQSALVMIPIYFIVRRKAWTRTTGALLFVAILIVMGFNQFSELLFSAIKDTQYGHYESFAEGGASVFRALVWVAPLLIAYFGREKLRVLFPKSDIFVNLSIVGAVLMVISTQNWIFARIAIYFNLYQLILIAWVIKVFREKDQKLVYMIVLILYFLFYFYESVIALGLEYKSDYLIWPI</sequence>
<dbReference type="RefSeq" id="WP_114382538.1">
    <property type="nucleotide sequence ID" value="NZ_QPJD01000015.1"/>
</dbReference>
<feature type="transmembrane region" description="Helical" evidence="1">
    <location>
        <begin position="128"/>
        <end position="156"/>
    </location>
</feature>
<keyword evidence="1" id="KW-0472">Membrane</keyword>
<evidence type="ECO:0000313" key="3">
    <source>
        <dbReference type="Proteomes" id="UP000252415"/>
    </source>
</evidence>
<dbReference type="Pfam" id="PF14897">
    <property type="entry name" value="EpsG"/>
    <property type="match status" value="1"/>
</dbReference>
<reference evidence="2 3" key="1">
    <citation type="submission" date="2018-07" db="EMBL/GenBank/DDBJ databases">
        <title>Genomic Encyclopedia of Type Strains, Phase III (KMG-III): the genomes of soil and plant-associated and newly described type strains.</title>
        <authorList>
            <person name="Whitman W."/>
        </authorList>
    </citation>
    <scope>NUCLEOTIDE SEQUENCE [LARGE SCALE GENOMIC DNA]</scope>
    <source>
        <strain evidence="2 3">CECT 7506</strain>
    </source>
</reference>
<keyword evidence="1 2" id="KW-0812">Transmembrane</keyword>
<evidence type="ECO:0000313" key="2">
    <source>
        <dbReference type="EMBL" id="RCW42732.1"/>
    </source>
</evidence>
<feature type="transmembrane region" description="Helical" evidence="1">
    <location>
        <begin position="168"/>
        <end position="192"/>
    </location>
</feature>
<feature type="transmembrane region" description="Helical" evidence="1">
    <location>
        <begin position="100"/>
        <end position="121"/>
    </location>
</feature>
<dbReference type="InterPro" id="IPR049458">
    <property type="entry name" value="EpsG-like"/>
</dbReference>
<keyword evidence="1" id="KW-1133">Transmembrane helix</keyword>
<feature type="transmembrane region" description="Helical" evidence="1">
    <location>
        <begin position="299"/>
        <end position="316"/>
    </location>
</feature>
<name>A0A368VPD2_9BACL</name>
<feature type="transmembrane region" description="Helical" evidence="1">
    <location>
        <begin position="243"/>
        <end position="261"/>
    </location>
</feature>
<dbReference type="OrthoDB" id="1649543at2"/>
<dbReference type="AlphaFoldDB" id="A0A368VPD2"/>
<dbReference type="Proteomes" id="UP000252415">
    <property type="component" value="Unassembled WGS sequence"/>
</dbReference>
<keyword evidence="3" id="KW-1185">Reference proteome</keyword>
<dbReference type="EMBL" id="QPJD01000015">
    <property type="protein sequence ID" value="RCW42732.1"/>
    <property type="molecule type" value="Genomic_DNA"/>
</dbReference>
<feature type="transmembrane region" description="Helical" evidence="1">
    <location>
        <begin position="204"/>
        <end position="223"/>
    </location>
</feature>
<feature type="transmembrane region" description="Helical" evidence="1">
    <location>
        <begin position="323"/>
        <end position="346"/>
    </location>
</feature>
<evidence type="ECO:0000256" key="1">
    <source>
        <dbReference type="SAM" id="Phobius"/>
    </source>
</evidence>
<comment type="caution">
    <text evidence="2">The sequence shown here is derived from an EMBL/GenBank/DDBJ whole genome shotgun (WGS) entry which is preliminary data.</text>
</comment>
<accession>A0A368VPD2</accession>
<gene>
    <name evidence="2" type="ORF">DFP97_115165</name>
</gene>